<evidence type="ECO:0000313" key="4">
    <source>
        <dbReference type="Proteomes" id="UP001427805"/>
    </source>
</evidence>
<dbReference type="InterPro" id="IPR025877">
    <property type="entry name" value="MobA-like_NTP_Trfase"/>
</dbReference>
<dbReference type="PANTHER" id="PTHR43777">
    <property type="entry name" value="MOLYBDENUM COFACTOR CYTIDYLYLTRANSFERASE"/>
    <property type="match status" value="1"/>
</dbReference>
<keyword evidence="4" id="KW-1185">Reference proteome</keyword>
<reference evidence="3 4" key="1">
    <citation type="submission" date="2024-05" db="EMBL/GenBank/DDBJ databases">
        <title>Sphingomonas sp. HF-S3 16S ribosomal RNA gene Genome sequencing and assembly.</title>
        <authorList>
            <person name="Lee H."/>
        </authorList>
    </citation>
    <scope>NUCLEOTIDE SEQUENCE [LARGE SCALE GENOMIC DNA]</scope>
    <source>
        <strain evidence="3 4">HF-S3</strain>
    </source>
</reference>
<name>A0ABV0B696_9SPHN</name>
<organism evidence="3 4">
    <name type="scientific">Sphingomonas rustica</name>
    <dbReference type="NCBI Taxonomy" id="3103142"/>
    <lineage>
        <taxon>Bacteria</taxon>
        <taxon>Pseudomonadati</taxon>
        <taxon>Pseudomonadota</taxon>
        <taxon>Alphaproteobacteria</taxon>
        <taxon>Sphingomonadales</taxon>
        <taxon>Sphingomonadaceae</taxon>
        <taxon>Sphingomonas</taxon>
    </lineage>
</organism>
<protein>
    <submittedName>
        <fullName evidence="3">Nucleotidyltransferase family protein</fullName>
    </submittedName>
</protein>
<evidence type="ECO:0000256" key="1">
    <source>
        <dbReference type="ARBA" id="ARBA00022842"/>
    </source>
</evidence>
<dbReference type="InterPro" id="IPR029044">
    <property type="entry name" value="Nucleotide-diphossugar_trans"/>
</dbReference>
<dbReference type="SUPFAM" id="SSF53448">
    <property type="entry name" value="Nucleotide-diphospho-sugar transferases"/>
    <property type="match status" value="1"/>
</dbReference>
<proteinExistence type="predicted"/>
<feature type="domain" description="MobA-like NTP transferase" evidence="2">
    <location>
        <begin position="10"/>
        <end position="164"/>
    </location>
</feature>
<dbReference type="PANTHER" id="PTHR43777:SF1">
    <property type="entry name" value="MOLYBDENUM COFACTOR CYTIDYLYLTRANSFERASE"/>
    <property type="match status" value="1"/>
</dbReference>
<comment type="caution">
    <text evidence="3">The sequence shown here is derived from an EMBL/GenBank/DDBJ whole genome shotgun (WGS) entry which is preliminary data.</text>
</comment>
<dbReference type="Pfam" id="PF12804">
    <property type="entry name" value="NTP_transf_3"/>
    <property type="match status" value="1"/>
</dbReference>
<dbReference type="CDD" id="cd04182">
    <property type="entry name" value="GT_2_like_f"/>
    <property type="match status" value="1"/>
</dbReference>
<dbReference type="Gene3D" id="3.90.550.10">
    <property type="entry name" value="Spore Coat Polysaccharide Biosynthesis Protein SpsA, Chain A"/>
    <property type="match status" value="1"/>
</dbReference>
<dbReference type="EMBL" id="JBDIZK010000004">
    <property type="protein sequence ID" value="MEN3747122.1"/>
    <property type="molecule type" value="Genomic_DNA"/>
</dbReference>
<evidence type="ECO:0000313" key="3">
    <source>
        <dbReference type="EMBL" id="MEN3747122.1"/>
    </source>
</evidence>
<keyword evidence="1" id="KW-0460">Magnesium</keyword>
<evidence type="ECO:0000259" key="2">
    <source>
        <dbReference type="Pfam" id="PF12804"/>
    </source>
</evidence>
<sequence>MIDPEQVALVLLAAGHSHRFGEVDKLAEPFLDKPLAYHVVTALEAIPFMTRIAIVSDTVLDFAELGYEVVENPDPTLGQARSVCHGVKRAKERGAQAVLIALADMPRVTAGHVYRLFDAFVGDDSVVASSDGVQPMPPALFGKGRFEELLALDGDQGARDLIRGGKHVVTSPAELIDIDTQDDLRDLRETFGLKTDHVTPRFPIDPAGAAGATGASPSGD</sequence>
<accession>A0ABV0B696</accession>
<dbReference type="RefSeq" id="WP_346246122.1">
    <property type="nucleotide sequence ID" value="NZ_JBDIZK010000004.1"/>
</dbReference>
<gene>
    <name evidence="3" type="ORF">TPR58_08080</name>
</gene>
<dbReference type="Proteomes" id="UP001427805">
    <property type="component" value="Unassembled WGS sequence"/>
</dbReference>